<feature type="zinc finger region" description="C3H1-type" evidence="4">
    <location>
        <begin position="65"/>
        <end position="91"/>
    </location>
</feature>
<dbReference type="AlphaFoldDB" id="A0A9W8DWH4"/>
<evidence type="ECO:0000256" key="4">
    <source>
        <dbReference type="PROSITE-ProRule" id="PRU00723"/>
    </source>
</evidence>
<name>A0A9W8DWH4_9FUNG</name>
<dbReference type="SMART" id="SM00356">
    <property type="entry name" value="ZnF_C3H1"/>
    <property type="match status" value="2"/>
</dbReference>
<evidence type="ECO:0000313" key="7">
    <source>
        <dbReference type="EMBL" id="KAJ1929005.1"/>
    </source>
</evidence>
<dbReference type="Gene3D" id="4.10.1000.10">
    <property type="entry name" value="Zinc finger, CCCH-type"/>
    <property type="match status" value="1"/>
</dbReference>
<evidence type="ECO:0000256" key="2">
    <source>
        <dbReference type="ARBA" id="ARBA00022771"/>
    </source>
</evidence>
<feature type="region of interest" description="Disordered" evidence="5">
    <location>
        <begin position="1"/>
        <end position="34"/>
    </location>
</feature>
<evidence type="ECO:0000256" key="1">
    <source>
        <dbReference type="ARBA" id="ARBA00022723"/>
    </source>
</evidence>
<feature type="compositionally biased region" description="Low complexity" evidence="5">
    <location>
        <begin position="458"/>
        <end position="467"/>
    </location>
</feature>
<comment type="caution">
    <text evidence="7">The sequence shown here is derived from an EMBL/GenBank/DDBJ whole genome shotgun (WGS) entry which is preliminary data.</text>
</comment>
<feature type="domain" description="C3H1-type" evidence="6">
    <location>
        <begin position="65"/>
        <end position="91"/>
    </location>
</feature>
<gene>
    <name evidence="7" type="ORF">IWQ60_001548</name>
</gene>
<feature type="compositionally biased region" description="Polar residues" evidence="5">
    <location>
        <begin position="402"/>
        <end position="421"/>
    </location>
</feature>
<dbReference type="InterPro" id="IPR036855">
    <property type="entry name" value="Znf_CCCH_sf"/>
</dbReference>
<keyword evidence="2 4" id="KW-0863">Zinc-finger</keyword>
<feature type="region of interest" description="Disordered" evidence="5">
    <location>
        <begin position="92"/>
        <end position="158"/>
    </location>
</feature>
<feature type="compositionally biased region" description="Polar residues" evidence="5">
    <location>
        <begin position="1"/>
        <end position="13"/>
    </location>
</feature>
<keyword evidence="8" id="KW-1185">Reference proteome</keyword>
<keyword evidence="3 4" id="KW-0862">Zinc</keyword>
<evidence type="ECO:0000259" key="6">
    <source>
        <dbReference type="PROSITE" id="PS50103"/>
    </source>
</evidence>
<feature type="zinc finger region" description="C3H1-type" evidence="4">
    <location>
        <begin position="37"/>
        <end position="64"/>
    </location>
</feature>
<dbReference type="EMBL" id="JANBPT010000051">
    <property type="protein sequence ID" value="KAJ1929005.1"/>
    <property type="molecule type" value="Genomic_DNA"/>
</dbReference>
<sequence>MSRPNSGKWQRSAESAARPNVGSSSKTPAIKERTGGSVQHVPCKFYLKGTCASGTKCPFAHTNVPASGICEYYLKGNCKFENKCALAHVRPGEPARSTRYPETRRPSSTGRAGPLPHRRTISSNHLPFKGAHSYSHSLDQHSRHPSLTVHTTHPSGSAPRHMFAPDVYTAPPTQQAFNLNQGLSRPPYRPRTQSGLNPGAAGGSLVPHYDLAVANVAQQLSTSVPADTSLPDPRPYPYPMERRASAAPHLGGYTAHTAGPRHLNIIHETHSARQVPVSLRPGYPAAAEHDDEATPVLLPSSLDELLDSSELASRRRGSHHALSGSLVGPHPASLGGTLGRSPASPLRQANIPSLGMSRLASLGSLPSTTASDSFFSSSIWSPTAIPSPLSRSLLADSIHGLSATSPQRNSQQLRSSHNISAQGRAEPDTMYNRLDPNRLAPFPHAQSPGSLPYAGELPTPGTPTMPGCTLEGSGLHGFGMPREFSTSNLPLAANTANRRRFTTSHGRQREEEEVGDLPFLMDDDDEELTQTTRRFGAIALDKSPAATPSGQPFLLSPELSPAHSASGPVRPPYTHSILAPPSLANYSVAAEGALFNGFPPAGLAASAWPPGANRPS</sequence>
<dbReference type="Pfam" id="PF00642">
    <property type="entry name" value="zf-CCCH"/>
    <property type="match status" value="1"/>
</dbReference>
<keyword evidence="1 4" id="KW-0479">Metal-binding</keyword>
<feature type="domain" description="C3H1-type" evidence="6">
    <location>
        <begin position="37"/>
        <end position="64"/>
    </location>
</feature>
<reference evidence="7" key="1">
    <citation type="submission" date="2022-07" db="EMBL/GenBank/DDBJ databases">
        <title>Phylogenomic reconstructions and comparative analyses of Kickxellomycotina fungi.</title>
        <authorList>
            <person name="Reynolds N.K."/>
            <person name="Stajich J.E."/>
            <person name="Barry K."/>
            <person name="Grigoriev I.V."/>
            <person name="Crous P."/>
            <person name="Smith M.E."/>
        </authorList>
    </citation>
    <scope>NUCLEOTIDE SEQUENCE</scope>
    <source>
        <strain evidence="7">RSA 861</strain>
    </source>
</reference>
<evidence type="ECO:0000256" key="5">
    <source>
        <dbReference type="SAM" id="MobiDB-lite"/>
    </source>
</evidence>
<feature type="region of interest" description="Disordered" evidence="5">
    <location>
        <begin position="402"/>
        <end position="467"/>
    </location>
</feature>
<organism evidence="7 8">
    <name type="scientific">Tieghemiomyces parasiticus</name>
    <dbReference type="NCBI Taxonomy" id="78921"/>
    <lineage>
        <taxon>Eukaryota</taxon>
        <taxon>Fungi</taxon>
        <taxon>Fungi incertae sedis</taxon>
        <taxon>Zoopagomycota</taxon>
        <taxon>Kickxellomycotina</taxon>
        <taxon>Dimargaritomycetes</taxon>
        <taxon>Dimargaritales</taxon>
        <taxon>Dimargaritaceae</taxon>
        <taxon>Tieghemiomyces</taxon>
    </lineage>
</organism>
<proteinExistence type="predicted"/>
<evidence type="ECO:0000256" key="3">
    <source>
        <dbReference type="ARBA" id="ARBA00022833"/>
    </source>
</evidence>
<feature type="region of interest" description="Disordered" evidence="5">
    <location>
        <begin position="311"/>
        <end position="349"/>
    </location>
</feature>
<feature type="region of interest" description="Disordered" evidence="5">
    <location>
        <begin position="542"/>
        <end position="569"/>
    </location>
</feature>
<dbReference type="PROSITE" id="PS50103">
    <property type="entry name" value="ZF_C3H1"/>
    <property type="match status" value="2"/>
</dbReference>
<dbReference type="OrthoDB" id="411372at2759"/>
<protein>
    <recommendedName>
        <fullName evidence="6">C3H1-type domain-containing protein</fullName>
    </recommendedName>
</protein>
<dbReference type="Proteomes" id="UP001150569">
    <property type="component" value="Unassembled WGS sequence"/>
</dbReference>
<accession>A0A9W8DWH4</accession>
<dbReference type="GO" id="GO:0008270">
    <property type="term" value="F:zinc ion binding"/>
    <property type="evidence" value="ECO:0007669"/>
    <property type="project" value="UniProtKB-KW"/>
</dbReference>
<dbReference type="SUPFAM" id="SSF90229">
    <property type="entry name" value="CCCH zinc finger"/>
    <property type="match status" value="1"/>
</dbReference>
<dbReference type="InterPro" id="IPR000571">
    <property type="entry name" value="Znf_CCCH"/>
</dbReference>
<evidence type="ECO:0000313" key="8">
    <source>
        <dbReference type="Proteomes" id="UP001150569"/>
    </source>
</evidence>